<evidence type="ECO:0000259" key="6">
    <source>
        <dbReference type="Pfam" id="PF00294"/>
    </source>
</evidence>
<evidence type="ECO:0000256" key="5">
    <source>
        <dbReference type="ARBA" id="ARBA00022840"/>
    </source>
</evidence>
<dbReference type="Gene3D" id="3.40.1190.20">
    <property type="match status" value="1"/>
</dbReference>
<dbReference type="GO" id="GO:0016301">
    <property type="term" value="F:kinase activity"/>
    <property type="evidence" value="ECO:0007669"/>
    <property type="project" value="UniProtKB-KW"/>
</dbReference>
<dbReference type="STRING" id="391937.NA2_05813"/>
<dbReference type="OrthoDB" id="9795789at2"/>
<proteinExistence type="inferred from homology"/>
<keyword evidence="2" id="KW-0808">Transferase</keyword>
<keyword evidence="3" id="KW-0547">Nucleotide-binding</keyword>
<dbReference type="InterPro" id="IPR011611">
    <property type="entry name" value="PfkB_dom"/>
</dbReference>
<dbReference type="GO" id="GO:0005524">
    <property type="term" value="F:ATP binding"/>
    <property type="evidence" value="ECO:0007669"/>
    <property type="project" value="UniProtKB-KW"/>
</dbReference>
<evidence type="ECO:0000256" key="4">
    <source>
        <dbReference type="ARBA" id="ARBA00022777"/>
    </source>
</evidence>
<dbReference type="InterPro" id="IPR002173">
    <property type="entry name" value="Carboh/pur_kinase_PfkB_CS"/>
</dbReference>
<dbReference type="eggNOG" id="COG0524">
    <property type="taxonomic scope" value="Bacteria"/>
</dbReference>
<dbReference type="PANTHER" id="PTHR43085">
    <property type="entry name" value="HEXOKINASE FAMILY MEMBER"/>
    <property type="match status" value="1"/>
</dbReference>
<dbReference type="PATRIC" id="fig|391937.3.peg.1196"/>
<evidence type="ECO:0000313" key="8">
    <source>
        <dbReference type="Proteomes" id="UP000006786"/>
    </source>
</evidence>
<gene>
    <name evidence="7" type="ORF">NA2_05813</name>
</gene>
<sequence>MILCCGEALIDMLPRQSASGEPLFAPHAGGSVFNSAIAIGRLGVDCGFFSGLSDDLFGTMLRGRLEESRVDLSLARFSSRPTTLAFVTLTDGHAEYSFYDENTAGRMIAPADLPALGPDVRALLFGGISLVSEPCGSAYEALMARESAARVTMLDPNIRPAFITDAAAHRARMQRVIEMADIVKISADDLAWFGEEGDVDAIARRWLAGGPSLVILTDGGKGATAYANGKKMFVAASPVTVVDTVGAGDTFNGALLAALDMAGLLAKDKIAALDEDQISAALALAAGAAAVTVSRAGANPPWRAELGAWC</sequence>
<evidence type="ECO:0000256" key="1">
    <source>
        <dbReference type="ARBA" id="ARBA00010688"/>
    </source>
</evidence>
<evidence type="ECO:0000313" key="7">
    <source>
        <dbReference type="EMBL" id="EKF19833.1"/>
    </source>
</evidence>
<accession>K2N6M5</accession>
<dbReference type="SUPFAM" id="SSF53613">
    <property type="entry name" value="Ribokinase-like"/>
    <property type="match status" value="1"/>
</dbReference>
<comment type="similarity">
    <text evidence="1">Belongs to the carbohydrate kinase PfkB family.</text>
</comment>
<dbReference type="AlphaFoldDB" id="K2N6M5"/>
<dbReference type="Proteomes" id="UP000006786">
    <property type="component" value="Unassembled WGS sequence"/>
</dbReference>
<organism evidence="7 8">
    <name type="scientific">Nitratireductor pacificus pht-3B</name>
    <dbReference type="NCBI Taxonomy" id="391937"/>
    <lineage>
        <taxon>Bacteria</taxon>
        <taxon>Pseudomonadati</taxon>
        <taxon>Pseudomonadota</taxon>
        <taxon>Alphaproteobacteria</taxon>
        <taxon>Hyphomicrobiales</taxon>
        <taxon>Phyllobacteriaceae</taxon>
        <taxon>Nitratireductor</taxon>
    </lineage>
</organism>
<dbReference type="EMBL" id="AMRM01000005">
    <property type="protein sequence ID" value="EKF19833.1"/>
    <property type="molecule type" value="Genomic_DNA"/>
</dbReference>
<dbReference type="PROSITE" id="PS00584">
    <property type="entry name" value="PFKB_KINASES_2"/>
    <property type="match status" value="1"/>
</dbReference>
<evidence type="ECO:0000256" key="2">
    <source>
        <dbReference type="ARBA" id="ARBA00022679"/>
    </source>
</evidence>
<evidence type="ECO:0000256" key="3">
    <source>
        <dbReference type="ARBA" id="ARBA00022741"/>
    </source>
</evidence>
<dbReference type="InterPro" id="IPR050306">
    <property type="entry name" value="PfkB_Carbo_kinase"/>
</dbReference>
<keyword evidence="4 7" id="KW-0418">Kinase</keyword>
<dbReference type="PANTHER" id="PTHR43085:SF1">
    <property type="entry name" value="PSEUDOURIDINE KINASE-RELATED"/>
    <property type="match status" value="1"/>
</dbReference>
<feature type="domain" description="Carbohydrate kinase PfkB" evidence="6">
    <location>
        <begin position="2"/>
        <end position="302"/>
    </location>
</feature>
<keyword evidence="8" id="KW-1185">Reference proteome</keyword>
<keyword evidence="5" id="KW-0067">ATP-binding</keyword>
<dbReference type="RefSeq" id="WP_008595252.1">
    <property type="nucleotide sequence ID" value="NZ_AMRM01000005.1"/>
</dbReference>
<name>K2N6M5_9HYPH</name>
<dbReference type="CDD" id="cd01167">
    <property type="entry name" value="bac_FRK"/>
    <property type="match status" value="1"/>
</dbReference>
<protein>
    <submittedName>
        <fullName evidence="7">Fructokinase</fullName>
    </submittedName>
</protein>
<reference evidence="7 8" key="1">
    <citation type="journal article" date="2012" name="J. Bacteriol.">
        <title>Genome Sequence of Nitratireductor pacificus Type Strain pht-3B.</title>
        <authorList>
            <person name="Lai Q."/>
            <person name="Li G."/>
            <person name="Shao Z."/>
        </authorList>
    </citation>
    <scope>NUCLEOTIDE SEQUENCE [LARGE SCALE GENOMIC DNA]</scope>
    <source>
        <strain evidence="8">pht-3B</strain>
    </source>
</reference>
<dbReference type="InterPro" id="IPR029056">
    <property type="entry name" value="Ribokinase-like"/>
</dbReference>
<dbReference type="Pfam" id="PF00294">
    <property type="entry name" value="PfkB"/>
    <property type="match status" value="1"/>
</dbReference>
<comment type="caution">
    <text evidence="7">The sequence shown here is derived from an EMBL/GenBank/DDBJ whole genome shotgun (WGS) entry which is preliminary data.</text>
</comment>